<organism evidence="1 2">
    <name type="scientific">Streptomyces alanosinicus</name>
    <dbReference type="NCBI Taxonomy" id="68171"/>
    <lineage>
        <taxon>Bacteria</taxon>
        <taxon>Bacillati</taxon>
        <taxon>Actinomycetota</taxon>
        <taxon>Actinomycetes</taxon>
        <taxon>Kitasatosporales</taxon>
        <taxon>Streptomycetaceae</taxon>
        <taxon>Streptomyces</taxon>
    </lineage>
</organism>
<gene>
    <name evidence="1" type="ORF">GCM10010339_83350</name>
</gene>
<dbReference type="PANTHER" id="PTHR35340">
    <property type="entry name" value="PQQ ENZYME REPEAT PROTEIN-RELATED"/>
    <property type="match status" value="1"/>
</dbReference>
<dbReference type="AlphaFoldDB" id="A0A918YU77"/>
<dbReference type="Proteomes" id="UP000655443">
    <property type="component" value="Unassembled WGS sequence"/>
</dbReference>
<dbReference type="EMBL" id="BMVG01000046">
    <property type="protein sequence ID" value="GHE14054.1"/>
    <property type="molecule type" value="Genomic_DNA"/>
</dbReference>
<accession>A0A918YU77</accession>
<dbReference type="PANTHER" id="PTHR35340:SF6">
    <property type="entry name" value="ASST-DOMAIN-CONTAINING PROTEIN"/>
    <property type="match status" value="1"/>
</dbReference>
<evidence type="ECO:0008006" key="3">
    <source>
        <dbReference type="Google" id="ProtNLM"/>
    </source>
</evidence>
<evidence type="ECO:0000313" key="2">
    <source>
        <dbReference type="Proteomes" id="UP000655443"/>
    </source>
</evidence>
<name>A0A918YU77_9ACTN</name>
<reference evidence="1" key="1">
    <citation type="journal article" date="2014" name="Int. J. Syst. Evol. Microbiol.">
        <title>Complete genome sequence of Corynebacterium casei LMG S-19264T (=DSM 44701T), isolated from a smear-ripened cheese.</title>
        <authorList>
            <consortium name="US DOE Joint Genome Institute (JGI-PGF)"/>
            <person name="Walter F."/>
            <person name="Albersmeier A."/>
            <person name="Kalinowski J."/>
            <person name="Ruckert C."/>
        </authorList>
    </citation>
    <scope>NUCLEOTIDE SEQUENCE</scope>
    <source>
        <strain evidence="1">JCM 4714</strain>
    </source>
</reference>
<dbReference type="InterPro" id="IPR039535">
    <property type="entry name" value="ASST-like"/>
</dbReference>
<reference evidence="1" key="2">
    <citation type="submission" date="2020-09" db="EMBL/GenBank/DDBJ databases">
        <authorList>
            <person name="Sun Q."/>
            <person name="Ohkuma M."/>
        </authorList>
    </citation>
    <scope>NUCLEOTIDE SEQUENCE</scope>
    <source>
        <strain evidence="1">JCM 4714</strain>
    </source>
</reference>
<proteinExistence type="predicted"/>
<keyword evidence="2" id="KW-1185">Reference proteome</keyword>
<dbReference type="InterPro" id="IPR053143">
    <property type="entry name" value="Arylsulfate_ST"/>
</dbReference>
<protein>
    <recommendedName>
        <fullName evidence="3">Arylsulfotransferase ASST</fullName>
    </recommendedName>
</protein>
<dbReference type="Pfam" id="PF14269">
    <property type="entry name" value="Arylsulfotran_2"/>
    <property type="match status" value="1"/>
</dbReference>
<comment type="caution">
    <text evidence="1">The sequence shown here is derived from an EMBL/GenBank/DDBJ whole genome shotgun (WGS) entry which is preliminary data.</text>
</comment>
<evidence type="ECO:0000313" key="1">
    <source>
        <dbReference type="EMBL" id="GHE14054.1"/>
    </source>
</evidence>
<sequence>MRLPCMPGVDPFGFGLPDKDPLMRRNTLPARAVAVAATAVVAGLPPVTSAAAADPGAAPLPPVTVLIDKAGTGSGDIFISPNSATSHYSSGVEILSRDGKRVVWSHKVPAGQEAADFRTQTYHGRRVLTWWQGTGLGSLASGTDYIYNDNYQKIAEVKAGNGYTADGHEFLITPRGTALILAYKQTTADLTSIGGSAHQKIIDGVAQEIDIRTGRVLFQWSAADHVSYAQSEQSLPSSPDTPWDWFHINAVKLDTDSNLLIDARNTWTTYKVSHRSGKVLWQLGGKASTFKEQAAPGQYLNTAGRIFSWQHDPEPLGGGLYRWFDNESAGAANTGTGAVEELPFSRVVTVRLDEHTHTATLVGSVDQPDYLSASSQGNAQTLPGGNTFVGWGSLPYVSEFSPSGKLLLKAQLPAGVNTYRAYRSTWK</sequence>